<accession>A0A6G1HKJ7</accession>
<sequence length="651" mass="73327">MVQPVVSQGLPEKNWSRDYQGGCYDFSRSPLAAYDTDWGPLPSTSSHNDSHGFLGAVYASTQCTILPETSTSSIPTTVTNTLTVIMANSPPSSNAAKLSDSTAAPNPFDVRRLPNEIITLVALHALNGNPRTVYSLMLTCTRFYPSCERILYRRVQLTAPNQLRDIKFTERLATRPDLACAVRELSLALYSAAKWYEDPAFSTWKSRFIELADEYGLSEELNLEALTWLYWDGVGPLFFAPGLTALKIVERGHWKGDFSSISTMEAVGKLLAMSLKYHQRTAILKPFPLLNLKTLHIASSKVLPFVRSAEFLKLPRLCMLELELNSASPERGMSEPEPDYAYLAAMAGTSALQNLRLVVIAPSFSPTFVYHLLRTSARGIRGFELLSGRRGKFRASTHRAIQAIIQPHAATLEVLRLLYPVMAEDWRAAEYTRHDMIFPMYMNPVWAPTPEWLAICEKWVPSECRRVDLRTFGMLSTFECDSSIFNIPLLDSGFFHLPTDGPPSTTLLEIAADWTFLAETIPPSCRELTVHSAMLFASRWRYTDTVRSEGPTCHDHSLLALFLPIVAHPPANLTEITFRPAPEGINQSPTWESVSAWWQYMAGRFRSQGINFAIEQYPYENHVHLIQYQYDLPKLRRIGGGWDTTREAQIK</sequence>
<reference evidence="1" key="1">
    <citation type="journal article" date="2020" name="Stud. Mycol.">
        <title>101 Dothideomycetes genomes: a test case for predicting lifestyles and emergence of pathogens.</title>
        <authorList>
            <person name="Haridas S."/>
            <person name="Albert R."/>
            <person name="Binder M."/>
            <person name="Bloem J."/>
            <person name="Labutti K."/>
            <person name="Salamov A."/>
            <person name="Andreopoulos B."/>
            <person name="Baker S."/>
            <person name="Barry K."/>
            <person name="Bills G."/>
            <person name="Bluhm B."/>
            <person name="Cannon C."/>
            <person name="Castanera R."/>
            <person name="Culley D."/>
            <person name="Daum C."/>
            <person name="Ezra D."/>
            <person name="Gonzalez J."/>
            <person name="Henrissat B."/>
            <person name="Kuo A."/>
            <person name="Liang C."/>
            <person name="Lipzen A."/>
            <person name="Lutzoni F."/>
            <person name="Magnuson J."/>
            <person name="Mondo S."/>
            <person name="Nolan M."/>
            <person name="Ohm R."/>
            <person name="Pangilinan J."/>
            <person name="Park H.-J."/>
            <person name="Ramirez L."/>
            <person name="Alfaro M."/>
            <person name="Sun H."/>
            <person name="Tritt A."/>
            <person name="Yoshinaga Y."/>
            <person name="Zwiers L.-H."/>
            <person name="Turgeon B."/>
            <person name="Goodwin S."/>
            <person name="Spatafora J."/>
            <person name="Crous P."/>
            <person name="Grigoriev I."/>
        </authorList>
    </citation>
    <scope>NUCLEOTIDE SEQUENCE</scope>
    <source>
        <strain evidence="1">CBS 262.69</strain>
    </source>
</reference>
<protein>
    <submittedName>
        <fullName evidence="1">Uncharacterized protein</fullName>
    </submittedName>
</protein>
<proteinExistence type="predicted"/>
<dbReference type="AlphaFoldDB" id="A0A6G1HKJ7"/>
<organism evidence="1 2">
    <name type="scientific">Trichodelitschia bisporula</name>
    <dbReference type="NCBI Taxonomy" id="703511"/>
    <lineage>
        <taxon>Eukaryota</taxon>
        <taxon>Fungi</taxon>
        <taxon>Dikarya</taxon>
        <taxon>Ascomycota</taxon>
        <taxon>Pezizomycotina</taxon>
        <taxon>Dothideomycetes</taxon>
        <taxon>Dothideomycetes incertae sedis</taxon>
        <taxon>Phaeotrichales</taxon>
        <taxon>Phaeotrichaceae</taxon>
        <taxon>Trichodelitschia</taxon>
    </lineage>
</organism>
<gene>
    <name evidence="1" type="ORF">EJ06DRAFT_585195</name>
</gene>
<dbReference type="Proteomes" id="UP000799640">
    <property type="component" value="Unassembled WGS sequence"/>
</dbReference>
<evidence type="ECO:0000313" key="1">
    <source>
        <dbReference type="EMBL" id="KAF2396295.1"/>
    </source>
</evidence>
<dbReference type="EMBL" id="ML996707">
    <property type="protein sequence ID" value="KAF2396295.1"/>
    <property type="molecule type" value="Genomic_DNA"/>
</dbReference>
<evidence type="ECO:0000313" key="2">
    <source>
        <dbReference type="Proteomes" id="UP000799640"/>
    </source>
</evidence>
<name>A0A6G1HKJ7_9PEZI</name>
<keyword evidence="2" id="KW-1185">Reference proteome</keyword>